<feature type="binding site" evidence="7">
    <location>
        <begin position="303"/>
        <end position="310"/>
    </location>
    <ligand>
        <name>ATP</name>
        <dbReference type="ChEBI" id="CHEBI:30616"/>
    </ligand>
</feature>
<feature type="domain" description="Pan3 C-terminal knob" evidence="9">
    <location>
        <begin position="464"/>
        <end position="600"/>
    </location>
</feature>
<comment type="similarity">
    <text evidence="7">Belongs to the protein kinase superfamily. PAN3 family.</text>
</comment>
<keyword evidence="6 7" id="KW-0175">Coiled coil</keyword>
<comment type="caution">
    <text evidence="7">Lacks conserved residue(s) required for the propagation of feature annotation.</text>
</comment>
<evidence type="ECO:0000256" key="4">
    <source>
        <dbReference type="ARBA" id="ARBA00022741"/>
    </source>
</evidence>
<feature type="binding site" evidence="7">
    <location>
        <position position="254"/>
    </location>
    <ligand>
        <name>ATP</name>
        <dbReference type="ChEBI" id="CHEBI:30616"/>
    </ligand>
</feature>
<dbReference type="PANTHER" id="PTHR12272">
    <property type="entry name" value="DEADENYLATION COMPLEX SUBUNIT PAN3"/>
    <property type="match status" value="1"/>
</dbReference>
<comment type="function">
    <text evidence="7">Regulatory subunit of the poly(A)-nuclease (PAN) deadenylation complex, one of two cytoplasmic mRNA deadenylases involved in mRNA turnover. PAN specifically shortens poly(A) tails of RNA and the activity is stimulated by poly(A)-binding protein PAB1. PAN deadenylation is followed by rapid degradation of the shortened mRNA tails by the CCR4-NOT complex. Deadenylated mRNAs are then degraded by two alternative mechanisms, namely exosome-mediated 3'-5' exonucleolytic degradation, or deadenlyation-dependent mRNA decaping and subsequent 5'-3' exonucleolytic degradation by XRN1. May also be involved in post-transcriptional maturation of mRNA poly(A) tails. PAN3 acts as a positive regulator for PAN activity, recruiting the catalytic subunit PAN2 to mRNA via its interaction with RNA and with PAB1.</text>
</comment>
<comment type="domain">
    <text evidence="7">Contains a pseudokinase domain. The protein kinase domain is predicted to be catalytically inactive because some of the residues important for catalytic activity are substituted and it lacks the equivalent of the binding site for a peptide substrate. However, it has retained an ATP-binding site and ATP-binding is required for mRNA degradation, stimulating the activity of the PAN2 nuclease in vitro. The nucleotide-binding site is juxtaposed to the RNase active site of PAN2 in the complex and may actually bind nucleosides of a poly(A) RNA rather than ATP, feeding the poly(A)-tail to the active site of the deadenylase and thus increasing the efficiency with which this distributive enzyme degrades oligo(A) RNAs.</text>
</comment>
<evidence type="ECO:0000256" key="7">
    <source>
        <dbReference type="HAMAP-Rule" id="MF_03181"/>
    </source>
</evidence>
<dbReference type="InterPro" id="IPR030844">
    <property type="entry name" value="PAN3"/>
</dbReference>
<evidence type="ECO:0000256" key="6">
    <source>
        <dbReference type="ARBA" id="ARBA00023054"/>
    </source>
</evidence>
<dbReference type="InterPro" id="IPR011009">
    <property type="entry name" value="Kinase-like_dom_sf"/>
</dbReference>
<dbReference type="GO" id="GO:0031251">
    <property type="term" value="C:PAN complex"/>
    <property type="evidence" value="ECO:0007669"/>
    <property type="project" value="UniProtKB-UniRule"/>
</dbReference>
<dbReference type="PANTHER" id="PTHR12272:SF11">
    <property type="entry name" value="PAN2-PAN3 DEADENYLATION COMPLEX SUBUNIT PAN3"/>
    <property type="match status" value="1"/>
</dbReference>
<proteinExistence type="inferred from homology"/>
<evidence type="ECO:0000256" key="2">
    <source>
        <dbReference type="ARBA" id="ARBA00022490"/>
    </source>
</evidence>
<dbReference type="AlphaFoldDB" id="A0AAF0J9U2"/>
<comment type="domain">
    <text evidence="7">The pseudokinase domain, the coiled-coil (CC), and C-terminal knob domain (CK) form a structural unit (PKC) that forms an extensive high-affinity interaction surface for PAN2.</text>
</comment>
<dbReference type="Gene3D" id="1.10.510.10">
    <property type="entry name" value="Transferase(Phosphotransferase) domain 1"/>
    <property type="match status" value="1"/>
</dbReference>
<sequence length="603" mass="66647">MSAPEWRPSAAVPITAPGASRADDAKKGTSLSNVLSSTNAKLATISFQPRGAAGAESAAPAPAQLRANLAEAPVFVPRGAATPQAASPTKGYDEFVPPTYDPSYDPAYVPFEPSAYEAPREDETRVRHPLQYHLYAPPFPHVSNFHPSHLAAMTFFMDGAMQETLQRKHEALYATRGPSELGAEPLPDTLHVYHSLVPLEAGGSTPPASLLDPRFDGAKHGLTGASGDPSRVFGYRSHLYKATCVLDGKCYVLRRIEGFRLQHEAAITAVERWRKIRNPSIVAVREAFTTRAFGDASIVFVYDFHPLATTLYMEHMTVKPLQPDRRGRLQPASMHVPERVLWSYLCQLGALLRVIHTAGLAARCIEPSKVLRTAQNRVRLNGCAVFDVLMYQAHPPPDALLQQQREDLVALGRLMLCIACNNVAAAQNADTSLETLRKGYSAELHGLVRRLLETHDTDERLSAETLITALAPHLADDLGAGLNHADMQEAALLRELENARLVRLLCKLNMVNERPEYERDGQWKETGDRYVLKLFRDLVFHAVDEQGHPVVDLSHVLMHLNKLDAGIDERIMLTSRDELSCLVVSYAEIKKYIEAAYAELVRS</sequence>
<gene>
    <name evidence="7 10" type="primary">PAN3</name>
    <name evidence="10" type="ORF">MJAP1_002088</name>
</gene>
<keyword evidence="2 7" id="KW-0963">Cytoplasm</keyword>
<dbReference type="GeneID" id="85225737"/>
<accession>A0AAF0J9U2</accession>
<protein>
    <recommendedName>
        <fullName evidence="7">PAN2-PAN3 deadenylation complex subunit PAN3</fullName>
    </recommendedName>
    <alternativeName>
        <fullName evidence="7">PAB1P-dependent poly(A)-specific ribonuclease</fullName>
    </alternativeName>
    <alternativeName>
        <fullName evidence="7">Poly(A)-nuclease deadenylation complex subunit 3</fullName>
        <shortName evidence="7">PAN deadenylation complex subunit 3</shortName>
    </alternativeName>
</protein>
<reference evidence="10" key="1">
    <citation type="submission" date="2023-03" db="EMBL/GenBank/DDBJ databases">
        <title>Mating type loci evolution in Malassezia.</title>
        <authorList>
            <person name="Coelho M.A."/>
        </authorList>
    </citation>
    <scope>NUCLEOTIDE SEQUENCE</scope>
    <source>
        <strain evidence="10">CBS 9431</strain>
    </source>
</reference>
<dbReference type="SUPFAM" id="SSF56112">
    <property type="entry name" value="Protein kinase-like (PK-like)"/>
    <property type="match status" value="1"/>
</dbReference>
<comment type="subunit">
    <text evidence="7">Homodimer. Forms a heterotrimer with a catalytic subunit PAN2 to form the poly(A)-nuclease (PAN) deadenylation complex. Interacts (via PAM-2 motif) with poly(A)-binding protein PAB1 (via PABC domain), conferring substrate specificity of the enzyme complex.</text>
</comment>
<evidence type="ECO:0000256" key="5">
    <source>
        <dbReference type="ARBA" id="ARBA00022840"/>
    </source>
</evidence>
<dbReference type="GO" id="GO:0000932">
    <property type="term" value="C:P-body"/>
    <property type="evidence" value="ECO:0007669"/>
    <property type="project" value="TreeGrafter"/>
</dbReference>
<evidence type="ECO:0000256" key="3">
    <source>
        <dbReference type="ARBA" id="ARBA00022664"/>
    </source>
</evidence>
<dbReference type="RefSeq" id="XP_060122014.1">
    <property type="nucleotide sequence ID" value="XM_060266031.1"/>
</dbReference>
<feature type="region of interest" description="Knob domain" evidence="7">
    <location>
        <begin position="511"/>
        <end position="603"/>
    </location>
</feature>
<dbReference type="FunFam" id="1.10.287.3700:FF:000001">
    <property type="entry name" value="PAN2-PAN3 deadenylation complex subunit PAN3"/>
    <property type="match status" value="1"/>
</dbReference>
<dbReference type="InterPro" id="IPR041332">
    <property type="entry name" value="Pan3_CK"/>
</dbReference>
<feature type="coiled-coil region" evidence="7">
    <location>
        <begin position="472"/>
        <end position="510"/>
    </location>
</feature>
<dbReference type="Pfam" id="PF18101">
    <property type="entry name" value="Pan3_CK"/>
    <property type="match status" value="1"/>
</dbReference>
<dbReference type="GO" id="GO:0005524">
    <property type="term" value="F:ATP binding"/>
    <property type="evidence" value="ECO:0007669"/>
    <property type="project" value="UniProtKB-UniRule"/>
</dbReference>
<evidence type="ECO:0000259" key="9">
    <source>
        <dbReference type="Pfam" id="PF18101"/>
    </source>
</evidence>
<comment type="domain">
    <text evidence="7">The N-terminal zinc finger binds to poly(A) RNA.</text>
</comment>
<keyword evidence="5 7" id="KW-0067">ATP-binding</keyword>
<organism evidence="10 11">
    <name type="scientific">Malassezia japonica</name>
    <dbReference type="NCBI Taxonomy" id="223818"/>
    <lineage>
        <taxon>Eukaryota</taxon>
        <taxon>Fungi</taxon>
        <taxon>Dikarya</taxon>
        <taxon>Basidiomycota</taxon>
        <taxon>Ustilaginomycotina</taxon>
        <taxon>Malasseziomycetes</taxon>
        <taxon>Malasseziales</taxon>
        <taxon>Malasseziaceae</taxon>
        <taxon>Malassezia</taxon>
    </lineage>
</organism>
<dbReference type="GO" id="GO:0000289">
    <property type="term" value="P:nuclear-transcribed mRNA poly(A) tail shortening"/>
    <property type="evidence" value="ECO:0007669"/>
    <property type="project" value="UniProtKB-UniRule"/>
</dbReference>
<dbReference type="Gene3D" id="1.10.287.3700">
    <property type="match status" value="1"/>
</dbReference>
<evidence type="ECO:0000256" key="1">
    <source>
        <dbReference type="ARBA" id="ARBA00004496"/>
    </source>
</evidence>
<comment type="subcellular location">
    <subcellularLocation>
        <location evidence="1 7">Cytoplasm</location>
    </subcellularLocation>
</comment>
<feature type="binding site" evidence="7">
    <location>
        <begin position="368"/>
        <end position="369"/>
    </location>
    <ligand>
        <name>ATP</name>
        <dbReference type="ChEBI" id="CHEBI:30616"/>
    </ligand>
</feature>
<dbReference type="GO" id="GO:0008143">
    <property type="term" value="F:poly(A) binding"/>
    <property type="evidence" value="ECO:0007669"/>
    <property type="project" value="TreeGrafter"/>
</dbReference>
<dbReference type="Proteomes" id="UP001217754">
    <property type="component" value="Chromosome 3"/>
</dbReference>
<evidence type="ECO:0000313" key="11">
    <source>
        <dbReference type="Proteomes" id="UP001217754"/>
    </source>
</evidence>
<dbReference type="EMBL" id="CP119960">
    <property type="protein sequence ID" value="WFD39117.1"/>
    <property type="molecule type" value="Genomic_DNA"/>
</dbReference>
<dbReference type="GO" id="GO:0006397">
    <property type="term" value="P:mRNA processing"/>
    <property type="evidence" value="ECO:0007669"/>
    <property type="project" value="UniProtKB-KW"/>
</dbReference>
<keyword evidence="3 7" id="KW-0507">mRNA processing</keyword>
<name>A0AAF0J9U2_9BASI</name>
<evidence type="ECO:0000256" key="8">
    <source>
        <dbReference type="SAM" id="MobiDB-lite"/>
    </source>
</evidence>
<keyword evidence="11" id="KW-1185">Reference proteome</keyword>
<evidence type="ECO:0000313" key="10">
    <source>
        <dbReference type="EMBL" id="WFD39117.1"/>
    </source>
</evidence>
<keyword evidence="4 7" id="KW-0547">Nucleotide-binding</keyword>
<feature type="region of interest" description="Disordered" evidence="8">
    <location>
        <begin position="1"/>
        <end position="34"/>
    </location>
</feature>
<dbReference type="HAMAP" id="MF_03181">
    <property type="entry name" value="PAN3"/>
    <property type="match status" value="1"/>
</dbReference>
<dbReference type="Gene3D" id="1.20.5.5160">
    <property type="match status" value="1"/>
</dbReference>